<dbReference type="Pfam" id="PF08666">
    <property type="entry name" value="SAF"/>
    <property type="match status" value="1"/>
</dbReference>
<evidence type="ECO:0000313" key="2">
    <source>
        <dbReference type="EMBL" id="SAK43701.1"/>
    </source>
</evidence>
<dbReference type="STRING" id="1777141.AWB80_00648"/>
<gene>
    <name evidence="2" type="ORF">AWB80_00648</name>
</gene>
<sequence>MANLTRTLAILLFTLALVLGVFAVMLAREPAPAPERDHAPAHTSAMVTPQRLAPVVVAARDLPAGQPLDAAALTVRMQAEPAPGAFSDTAALIGRVPLAAIKTGTPLTADALSSGLADVVAPGERAVAVRIDETNAVGNFARPGDAVDVFFTLKREGGAASGDAEISTTQARLLLSKVRVLSIGDATLGSGAATAKSTNPGSPRTAVLAIRTADVDALTLAESAGRLVLALRNSADDETPPPQTFAPLHAAASTDGGAARAAAGISLGTLAGARTAVRPVERTRSARAPAGDEIEVIRGGRAERVAY</sequence>
<comment type="caution">
    <text evidence="2">The sequence shown here is derived from an EMBL/GenBank/DDBJ whole genome shotgun (WGS) entry which is preliminary data.</text>
</comment>
<dbReference type="RefSeq" id="WP_061173207.1">
    <property type="nucleotide sequence ID" value="NZ_FCOE02000002.1"/>
</dbReference>
<protein>
    <submittedName>
        <fullName evidence="2">SAF domain-containing protein</fullName>
    </submittedName>
</protein>
<evidence type="ECO:0000313" key="3">
    <source>
        <dbReference type="Proteomes" id="UP000054911"/>
    </source>
</evidence>
<feature type="domain" description="SAF" evidence="1">
    <location>
        <begin position="53"/>
        <end position="113"/>
    </location>
</feature>
<dbReference type="NCBIfam" id="TIGR03177">
    <property type="entry name" value="pilus_cpaB"/>
    <property type="match status" value="1"/>
</dbReference>
<organism evidence="2 3">
    <name type="scientific">Caballeronia pedi</name>
    <dbReference type="NCBI Taxonomy" id="1777141"/>
    <lineage>
        <taxon>Bacteria</taxon>
        <taxon>Pseudomonadati</taxon>
        <taxon>Pseudomonadota</taxon>
        <taxon>Betaproteobacteria</taxon>
        <taxon>Burkholderiales</taxon>
        <taxon>Burkholderiaceae</taxon>
        <taxon>Caballeronia</taxon>
    </lineage>
</organism>
<name>A0A157ZDV0_9BURK</name>
<dbReference type="CDD" id="cd11614">
    <property type="entry name" value="SAF_CpaB_FlgA_like"/>
    <property type="match status" value="1"/>
</dbReference>
<dbReference type="SMART" id="SM00858">
    <property type="entry name" value="SAF"/>
    <property type="match status" value="1"/>
</dbReference>
<reference evidence="2" key="1">
    <citation type="submission" date="2016-01" db="EMBL/GenBank/DDBJ databases">
        <authorList>
            <person name="Peeters C."/>
        </authorList>
    </citation>
    <scope>NUCLEOTIDE SEQUENCE [LARGE SCALE GENOMIC DNA]</scope>
    <source>
        <strain evidence="2">LMG 29323</strain>
    </source>
</reference>
<dbReference type="AlphaFoldDB" id="A0A157ZDV0"/>
<accession>A0A157ZDV0</accession>
<proteinExistence type="predicted"/>
<evidence type="ECO:0000259" key="1">
    <source>
        <dbReference type="SMART" id="SM00858"/>
    </source>
</evidence>
<dbReference type="Pfam" id="PF16976">
    <property type="entry name" value="RcpC"/>
    <property type="match status" value="1"/>
</dbReference>
<keyword evidence="3" id="KW-1185">Reference proteome</keyword>
<dbReference type="InterPro" id="IPR013974">
    <property type="entry name" value="SAF"/>
</dbReference>
<dbReference type="InterPro" id="IPR017592">
    <property type="entry name" value="Pilus_assmbl_Flp-typ_CpaB"/>
</dbReference>
<dbReference type="InterPro" id="IPR031571">
    <property type="entry name" value="RcpC_dom"/>
</dbReference>
<dbReference type="Proteomes" id="UP000054911">
    <property type="component" value="Unassembled WGS sequence"/>
</dbReference>
<dbReference type="Gene3D" id="3.90.1210.10">
    <property type="entry name" value="Antifreeze-like/N-acetylneuraminic acid synthase C-terminal domain"/>
    <property type="match status" value="1"/>
</dbReference>
<dbReference type="OrthoDB" id="8776995at2"/>
<dbReference type="EMBL" id="FCOE02000002">
    <property type="protein sequence ID" value="SAK43701.1"/>
    <property type="molecule type" value="Genomic_DNA"/>
</dbReference>